<keyword evidence="7" id="KW-0511">Multifunctional enzyme</keyword>
<dbReference type="InterPro" id="IPR049900">
    <property type="entry name" value="PKS_mFAS_DH"/>
</dbReference>
<feature type="active site" description="Proton donor; for dehydratase activity" evidence="9">
    <location>
        <position position="2160"/>
    </location>
</feature>
<dbReference type="Proteomes" id="UP000653493">
    <property type="component" value="Unassembled WGS sequence"/>
</dbReference>
<evidence type="ECO:0000256" key="1">
    <source>
        <dbReference type="ARBA" id="ARBA00004792"/>
    </source>
</evidence>
<dbReference type="InterPro" id="IPR055123">
    <property type="entry name" value="SpnB-like_Rossmann"/>
</dbReference>
<feature type="region of interest" description="C-terminal hotdog fold" evidence="9">
    <location>
        <begin position="2102"/>
        <end position="2236"/>
    </location>
</feature>
<sequence>MLRTELIRPLPETLIEHAARLGGKIAFADARRQVSYAELELRTRFIAGHLTGLRVHPGDRAALYLGNCVEMVESYLALTRANVIGVPLNPHCTDAELEFFLSDSGARVVITDATHVEQLQRVLGDAEYPRIVVTGDRRVPAGTVAFEALAGAEPETGARDDLGLDEVAWMLYTSGTTGKPKGVLSTQRNCLWSVAACYVPVPELTADDRVLWPLPLFHSLSHIACVLAVTSVGATARITDGYSADEILSVLREESPTFLAGVPTMYHYLVQAAQQQGVRAPDLRVGLVGGAVTTRSLRASFQETFGVPLLDAYGSTETCGSITINWPTGARVEGSSGLPVPGLNVRLVDPETGRDVPADEEGEVWVSGPNVMVGYHNRPEETAQALRDGWYRTGDLARRDEAGYFTVTGRIKDLIIRGGENIHPGEIEDVLRGVPGVADVAVAGKAHDILGEVPVAFLVPGPEGLDTDALFAACRERLSYFKVPEELYEVTRIPRTGSGKVTRRLLLDRPARLRAAGSSSYEHLFRADWLPLPPEGPAVSGASSAPAGADPAGPRWVIAGEAGADLVAGLESAGAEVTHLVDGVPPAEAAPADVVVVPAGAPDAEPAGLVADVSARVRAWLAQEWPSPARLVVLTRGGVATGPAETPHPAQAAVAGLVRGLRAGHGDRLVHVDLEAAAGSGGTLPAELLRAVAAGDEPQVAVRAGSVVRPSLERLAVRSGGETVFGPARTAVVAGADTVAGAAVARHLVTGHGVRHLVLVGDRGEDDLSVAGLAAELTGLKATVTVTGCDLTDRAALREVLTGLRRPLAGVVHVPSGPFRLAAAQAAALDEVTATVEGAALVLLPSAAGTLGTAHDPEDAAVAAYCDALALRRRAGGRAGLSLSLGPWADEPEATLPSGVGTLALRELLTVVDAALMSGEAVVSSLKLDPMTLHGGDTVPAVLRGLIDTSAGASADTGRAEEFRARLAGLPEAERLRILVTAVCDAAAETAGRARGTVSPQRAFKEIGFGSLQAVQLRNRLVEVTGLPLPTTLAFDRPTPGAVARFVLDELSGGAEETTAAAVEGRGPAEDDPVVIVSMACRLPGGIASPEDLWTFVDQGLDGITAFPSDRGWDLAGLYDPDPERSGKTYVREGGFLQDATGFDADFFRISPREALSMDPQQRVFLETSWELFERASVDVTSLHGSRTGVFAGVMNQEYGMSLAGSDDDTEGYRSTGTASAVVSGRVAYTFGFEGPAVTVDTACSSSLVALHLAAQSLRSGECDLALAGGVAVMAQPTSFVEFSRQRGLAPDARCKAFAAAADGTGWSEGVALVLLERLSDARRNGHTVLAVVTGSAVNQDGASNGLTAPNGPSQQRVINQALANAHLQPHDIDLVEAHGTGTTLGDPIEAQALINTYGRHRDPDHPLWLGSLKSNIGHTQAAAGVAGIIKTVLALHHRTMPRTLHIDRPTPHVDWSTGTVQLLTQPRPWPHTTHPRRAAVSAFGASGTNAHVIVEEAPAPPETTDHEPVSAAVEVVAWPLSARTPAALAKAAGRLADHMAAAEDTGAARTARALATTRAHLDHRAVVVGADREELLDGLRALAAGASPESVVTGRAGTGRLAFAFSGQGSQRLGMGRELHRRLPPFAEAFDEICAELDKHLTVPLREAVFAEPGTPASRLLDTTAYTQPALFALEVALARVLAGWGVRPDVVVGHSIGGIAAAHVAGVLSLTDAAVLVTARGRLMQALPATGAMVAVGVSEEAIRPLLAGHEDAVALAAVNGPESVVLSGDEDVVLALAERLRERGHRTKRLAVSHAFHSPHIDAMLDEFGRVAAELAYTAPVVPVVSDVTGEPADPAELASAAYWVRHARAAVRFSAAVRTLESTGVTTVLELGFGDTLAALVGDNSETVGAVPALRRGQPELRSLTGALAQVYVRGHAVDWPALYPAPGAHPPLPTYPFEHRRFWLEPVRTADLGAVGADPSGHPLLGAAVALPGSDGVVFAHRLSPASHPWLREHVVAGAVVVPGAALVEAAVRAGDEVGAGTVDELVIETPVVLPEDRGLQLRVTVGAKDSDGLRPVAFHSRPDGARDAEWTRHATGFLSGTPVTGAELRDWPPAGAEPVPLTDFHERLAETGLELGPLFRGLRTVWAEGDEVFAEAEFPGDGVEGFLLHPALLDSALQAAALAAGAEERGTVLPFAWKSFAVHSSGATALRVRMRTGDGGMGLDIADATGSPVATVGSLATRPLDPDRIAAAGRSDDRLLALDWAVIPLPESGAGAAPQRVLDLTGPVAGGPVPQARTLGVLALEGLQRKLAEPGGDPLVVLTRDARRDPAAATVWGLVRSAQLEHPGEFVLVAVDDDSRDLLPGALATGEPQLALSARTLRVPRLSRAAAVPPGRDGRAGGGRPLDPAGTVLITGGTGALGALVARHLISEHGARHLLLTSRHGPSAPGASELHAELTALGTSVTIACCDVSDRQDVARLLASVPAEHPLTCVVHTAGVLDDGVVSALTPGRMDTVFLPKAEGAWHLHELTRGADLASFVLFSSAAGTLGSAGQGNYAAANAFLDGLAAHRAGLGLPAVSVAWGLWEQDSEMTRSLRDGAGSRDRYVLPLPAEQALRSFDAATSAGAPAVLAARFDLAAVKRSPAAPAVLRGLVPQDRPTARRERAPEDSFVRELERLTAPQRLRRLVDLVRTQAAHTIGHEDADAIDRERSFKEMGFDSLAAVELRNRIATATGIRLPATLIFDYPNPAVVARQLAERLFPEPVDEEEIDGPREERLRGVLASVSLERLRELGLLSGLLRLADETDGPVPVGGSPAGEPVSEISTMSVENLVARALGERDH</sequence>
<dbReference type="InterPro" id="IPR020841">
    <property type="entry name" value="PKS_Beta-ketoAc_synthase_dom"/>
</dbReference>
<dbReference type="GO" id="GO:0031177">
    <property type="term" value="F:phosphopantetheine binding"/>
    <property type="evidence" value="ECO:0007669"/>
    <property type="project" value="InterPro"/>
</dbReference>
<feature type="domain" description="PKS/mFAS DH" evidence="12">
    <location>
        <begin position="1967"/>
        <end position="2236"/>
    </location>
</feature>
<dbReference type="InterPro" id="IPR014030">
    <property type="entry name" value="Ketoacyl_synth_N"/>
</dbReference>
<dbReference type="GO" id="GO:0004315">
    <property type="term" value="F:3-oxoacyl-[acyl-carrier-protein] synthase activity"/>
    <property type="evidence" value="ECO:0007669"/>
    <property type="project" value="InterPro"/>
</dbReference>
<dbReference type="GO" id="GO:0033068">
    <property type="term" value="P:macrolide biosynthetic process"/>
    <property type="evidence" value="ECO:0007669"/>
    <property type="project" value="UniProtKB-ARBA"/>
</dbReference>
<proteinExistence type="predicted"/>
<dbReference type="FunFam" id="3.40.366.10:FF:000002">
    <property type="entry name" value="Probable polyketide synthase 2"/>
    <property type="match status" value="1"/>
</dbReference>
<dbReference type="Gene3D" id="3.40.50.12780">
    <property type="entry name" value="N-terminal domain of ligase-like"/>
    <property type="match status" value="1"/>
</dbReference>
<dbReference type="InterPro" id="IPR025110">
    <property type="entry name" value="AMP-bd_C"/>
</dbReference>
<dbReference type="Gene3D" id="3.30.300.30">
    <property type="match status" value="1"/>
</dbReference>
<dbReference type="InterPro" id="IPR057326">
    <property type="entry name" value="KR_dom"/>
</dbReference>
<dbReference type="SMART" id="SM01294">
    <property type="entry name" value="PKS_PP_betabranch"/>
    <property type="match status" value="1"/>
</dbReference>
<evidence type="ECO:0000313" key="14">
    <source>
        <dbReference type="Proteomes" id="UP000653493"/>
    </source>
</evidence>
<dbReference type="PANTHER" id="PTHR43775:SF51">
    <property type="entry name" value="INACTIVE PHENOLPHTHIOCEROL SYNTHESIS POLYKETIDE SYNTHASE TYPE I PKS1-RELATED"/>
    <property type="match status" value="1"/>
</dbReference>
<dbReference type="SUPFAM" id="SSF52151">
    <property type="entry name" value="FabD/lysophospholipase-like"/>
    <property type="match status" value="1"/>
</dbReference>
<evidence type="ECO:0000256" key="7">
    <source>
        <dbReference type="ARBA" id="ARBA00023268"/>
    </source>
</evidence>
<reference evidence="13" key="1">
    <citation type="journal article" date="2014" name="Int. J. Syst. Evol. Microbiol.">
        <title>Complete genome sequence of Corynebacterium casei LMG S-19264T (=DSM 44701T), isolated from a smear-ripened cheese.</title>
        <authorList>
            <consortium name="US DOE Joint Genome Institute (JGI-PGF)"/>
            <person name="Walter F."/>
            <person name="Albersmeier A."/>
            <person name="Kalinowski J."/>
            <person name="Ruckert C."/>
        </authorList>
    </citation>
    <scope>NUCLEOTIDE SEQUENCE</scope>
    <source>
        <strain evidence="13">JCM 4234</strain>
    </source>
</reference>
<comment type="caution">
    <text evidence="13">The sequence shown here is derived from an EMBL/GenBank/DDBJ whole genome shotgun (WGS) entry which is preliminary data.</text>
</comment>
<dbReference type="Pfam" id="PF00109">
    <property type="entry name" value="ketoacyl-synt"/>
    <property type="match status" value="1"/>
</dbReference>
<dbReference type="InterPro" id="IPR006162">
    <property type="entry name" value="Ppantetheine_attach_site"/>
</dbReference>
<dbReference type="FunFam" id="3.40.47.10:FF:000019">
    <property type="entry name" value="Polyketide synthase type I"/>
    <property type="match status" value="1"/>
</dbReference>
<dbReference type="InterPro" id="IPR016039">
    <property type="entry name" value="Thiolase-like"/>
</dbReference>
<feature type="domain" description="Carrier" evidence="10">
    <location>
        <begin position="2672"/>
        <end position="2747"/>
    </location>
</feature>
<dbReference type="InterPro" id="IPR036736">
    <property type="entry name" value="ACP-like_sf"/>
</dbReference>
<dbReference type="Gene3D" id="3.40.50.720">
    <property type="entry name" value="NAD(P)-binding Rossmann-like Domain"/>
    <property type="match status" value="3"/>
</dbReference>
<dbReference type="Gene3D" id="3.40.366.10">
    <property type="entry name" value="Malonyl-Coenzyme A Acyl Carrier Protein, domain 2"/>
    <property type="match status" value="1"/>
</dbReference>
<dbReference type="InterPro" id="IPR001227">
    <property type="entry name" value="Ac_transferase_dom_sf"/>
</dbReference>
<feature type="domain" description="Ketosynthase family 3 (KS3)" evidence="11">
    <location>
        <begin position="1071"/>
        <end position="1497"/>
    </location>
</feature>
<keyword evidence="5" id="KW-0677">Repeat</keyword>
<dbReference type="FunFam" id="1.10.1200.10:FF:000007">
    <property type="entry name" value="Probable polyketide synthase pks17"/>
    <property type="match status" value="1"/>
</dbReference>
<dbReference type="Pfam" id="PF13193">
    <property type="entry name" value="AMP-binding_C"/>
    <property type="match status" value="1"/>
</dbReference>
<dbReference type="PROSITE" id="PS52019">
    <property type="entry name" value="PKS_MFAS_DH"/>
    <property type="match status" value="1"/>
</dbReference>
<dbReference type="SUPFAM" id="SSF47336">
    <property type="entry name" value="ACP-like"/>
    <property type="match status" value="2"/>
</dbReference>
<reference evidence="13" key="2">
    <citation type="submission" date="2020-09" db="EMBL/GenBank/DDBJ databases">
        <authorList>
            <person name="Sun Q."/>
            <person name="Ohkuma M."/>
        </authorList>
    </citation>
    <scope>NUCLEOTIDE SEQUENCE</scope>
    <source>
        <strain evidence="13">JCM 4234</strain>
    </source>
</reference>
<dbReference type="SMART" id="SM00823">
    <property type="entry name" value="PKS_PP"/>
    <property type="match status" value="2"/>
</dbReference>
<dbReference type="Pfam" id="PF00550">
    <property type="entry name" value="PP-binding"/>
    <property type="match status" value="2"/>
</dbReference>
<dbReference type="InterPro" id="IPR020807">
    <property type="entry name" value="PKS_DH"/>
</dbReference>
<dbReference type="InterPro" id="IPR014031">
    <property type="entry name" value="Ketoacyl_synth_C"/>
</dbReference>
<dbReference type="InterPro" id="IPR045851">
    <property type="entry name" value="AMP-bd_C_sf"/>
</dbReference>
<keyword evidence="14" id="KW-1185">Reference proteome</keyword>
<dbReference type="InterPro" id="IPR036291">
    <property type="entry name" value="NAD(P)-bd_dom_sf"/>
</dbReference>
<dbReference type="Gene3D" id="1.10.1200.10">
    <property type="entry name" value="ACP-like"/>
    <property type="match status" value="2"/>
</dbReference>
<dbReference type="PROSITE" id="PS00012">
    <property type="entry name" value="PHOSPHOPANTETHEINE"/>
    <property type="match status" value="1"/>
</dbReference>
<dbReference type="InterPro" id="IPR000873">
    <property type="entry name" value="AMP-dep_synth/lig_dom"/>
</dbReference>
<dbReference type="Pfam" id="PF16197">
    <property type="entry name" value="KAsynt_C_assoc"/>
    <property type="match status" value="1"/>
</dbReference>
<dbReference type="InterPro" id="IPR032821">
    <property type="entry name" value="PKS_assoc"/>
</dbReference>
<evidence type="ECO:0000259" key="10">
    <source>
        <dbReference type="PROSITE" id="PS50075"/>
    </source>
</evidence>
<evidence type="ECO:0000256" key="4">
    <source>
        <dbReference type="ARBA" id="ARBA00022679"/>
    </source>
</evidence>
<dbReference type="Pfam" id="PF00501">
    <property type="entry name" value="AMP-binding"/>
    <property type="match status" value="1"/>
</dbReference>
<dbReference type="InterPro" id="IPR050091">
    <property type="entry name" value="PKS_NRPS_Biosynth_Enz"/>
</dbReference>
<dbReference type="SMART" id="SM00826">
    <property type="entry name" value="PKS_DH"/>
    <property type="match status" value="1"/>
</dbReference>
<evidence type="ECO:0000256" key="8">
    <source>
        <dbReference type="ARBA" id="ARBA00023315"/>
    </source>
</evidence>
<dbReference type="InterPro" id="IPR013968">
    <property type="entry name" value="PKS_KR"/>
</dbReference>
<dbReference type="Gene3D" id="3.10.129.110">
    <property type="entry name" value="Polyketide synthase dehydratase"/>
    <property type="match status" value="1"/>
</dbReference>
<dbReference type="SUPFAM" id="SSF51735">
    <property type="entry name" value="NAD(P)-binding Rossmann-fold domains"/>
    <property type="match status" value="4"/>
</dbReference>
<dbReference type="Gene3D" id="3.40.47.10">
    <property type="match status" value="1"/>
</dbReference>
<dbReference type="Pfam" id="PF00698">
    <property type="entry name" value="Acyl_transf_1"/>
    <property type="match status" value="1"/>
</dbReference>
<dbReference type="EMBL" id="BMSL01000014">
    <property type="protein sequence ID" value="GGS50184.1"/>
    <property type="molecule type" value="Genomic_DNA"/>
</dbReference>
<keyword evidence="8" id="KW-0012">Acyltransferase</keyword>
<gene>
    <name evidence="13" type="ORF">GCM10010238_44620</name>
</gene>
<dbReference type="InterPro" id="IPR009081">
    <property type="entry name" value="PP-bd_ACP"/>
</dbReference>
<name>A0A918GNE1_STRGD</name>
<dbReference type="InterPro" id="IPR014043">
    <property type="entry name" value="Acyl_transferase_dom"/>
</dbReference>
<dbReference type="SUPFAM" id="SSF55048">
    <property type="entry name" value="Probable ACP-binding domain of malonyl-CoA ACP transacylase"/>
    <property type="match status" value="1"/>
</dbReference>
<dbReference type="Pfam" id="PF21089">
    <property type="entry name" value="PKS_DH_N"/>
    <property type="match status" value="1"/>
</dbReference>
<dbReference type="SUPFAM" id="SSF56801">
    <property type="entry name" value="Acetyl-CoA synthetase-like"/>
    <property type="match status" value="1"/>
</dbReference>
<evidence type="ECO:0000256" key="3">
    <source>
        <dbReference type="ARBA" id="ARBA00022553"/>
    </source>
</evidence>
<dbReference type="Pfam" id="PF14765">
    <property type="entry name" value="PS-DH"/>
    <property type="match status" value="1"/>
</dbReference>
<dbReference type="CDD" id="cd00833">
    <property type="entry name" value="PKS"/>
    <property type="match status" value="1"/>
</dbReference>
<dbReference type="SMART" id="SM00827">
    <property type="entry name" value="PKS_AT"/>
    <property type="match status" value="1"/>
</dbReference>
<dbReference type="Gene3D" id="3.30.70.3290">
    <property type="match status" value="1"/>
</dbReference>
<dbReference type="InterPro" id="IPR049551">
    <property type="entry name" value="PKS_DH_C"/>
</dbReference>
<dbReference type="InterPro" id="IPR016035">
    <property type="entry name" value="Acyl_Trfase/lysoPLipase"/>
</dbReference>
<dbReference type="SMART" id="SM00822">
    <property type="entry name" value="PKS_KR"/>
    <property type="match status" value="1"/>
</dbReference>
<dbReference type="SUPFAM" id="SSF53901">
    <property type="entry name" value="Thiolase-like"/>
    <property type="match status" value="1"/>
</dbReference>
<dbReference type="Pfam" id="PF22953">
    <property type="entry name" value="SpnB_Rossmann"/>
    <property type="match status" value="2"/>
</dbReference>
<dbReference type="Pfam" id="PF08659">
    <property type="entry name" value="KR"/>
    <property type="match status" value="3"/>
</dbReference>
<evidence type="ECO:0000259" key="11">
    <source>
        <dbReference type="PROSITE" id="PS52004"/>
    </source>
</evidence>
<feature type="region of interest" description="N-terminal hotdog fold" evidence="9">
    <location>
        <begin position="1967"/>
        <end position="2091"/>
    </location>
</feature>
<comment type="pathway">
    <text evidence="1">Antibiotic biosynthesis.</text>
</comment>
<evidence type="ECO:0000256" key="6">
    <source>
        <dbReference type="ARBA" id="ARBA00023194"/>
    </source>
</evidence>
<keyword evidence="4" id="KW-0808">Transferase</keyword>
<dbReference type="PROSITE" id="PS50075">
    <property type="entry name" value="CARRIER"/>
    <property type="match status" value="2"/>
</dbReference>
<keyword evidence="3" id="KW-0597">Phosphoprotein</keyword>
<evidence type="ECO:0000256" key="9">
    <source>
        <dbReference type="PROSITE-ProRule" id="PRU01363"/>
    </source>
</evidence>
<keyword evidence="2" id="KW-0596">Phosphopantetheine</keyword>
<dbReference type="InterPro" id="IPR020806">
    <property type="entry name" value="PKS_PP-bd"/>
</dbReference>
<dbReference type="InterPro" id="IPR049552">
    <property type="entry name" value="PKS_DH_N"/>
</dbReference>
<dbReference type="PROSITE" id="PS00606">
    <property type="entry name" value="KS3_1"/>
    <property type="match status" value="1"/>
</dbReference>
<protein>
    <submittedName>
        <fullName evidence="13">Uncharacterized protein</fullName>
    </submittedName>
</protein>
<dbReference type="Pfam" id="PF02801">
    <property type="entry name" value="Ketoacyl-synt_C"/>
    <property type="match status" value="1"/>
</dbReference>
<dbReference type="InterPro" id="IPR042099">
    <property type="entry name" value="ANL_N_sf"/>
</dbReference>
<dbReference type="PROSITE" id="PS52004">
    <property type="entry name" value="KS3_2"/>
    <property type="match status" value="1"/>
</dbReference>
<evidence type="ECO:0000259" key="12">
    <source>
        <dbReference type="PROSITE" id="PS52019"/>
    </source>
</evidence>
<dbReference type="InterPro" id="IPR042104">
    <property type="entry name" value="PKS_dehydratase_sf"/>
</dbReference>
<feature type="domain" description="Carrier" evidence="10">
    <location>
        <begin position="970"/>
        <end position="1051"/>
    </location>
</feature>
<dbReference type="InterPro" id="IPR016036">
    <property type="entry name" value="Malonyl_transacylase_ACP-bd"/>
</dbReference>
<dbReference type="SMART" id="SM00825">
    <property type="entry name" value="PKS_KS"/>
    <property type="match status" value="1"/>
</dbReference>
<accession>A0A918GNE1</accession>
<dbReference type="InterPro" id="IPR018201">
    <property type="entry name" value="Ketoacyl_synth_AS"/>
</dbReference>
<keyword evidence="6" id="KW-0045">Antibiotic biosynthesis</keyword>
<dbReference type="PANTHER" id="PTHR43775">
    <property type="entry name" value="FATTY ACID SYNTHASE"/>
    <property type="match status" value="1"/>
</dbReference>
<dbReference type="PROSITE" id="PS00455">
    <property type="entry name" value="AMP_BINDING"/>
    <property type="match status" value="1"/>
</dbReference>
<dbReference type="InterPro" id="IPR020845">
    <property type="entry name" value="AMP-binding_CS"/>
</dbReference>
<evidence type="ECO:0000256" key="2">
    <source>
        <dbReference type="ARBA" id="ARBA00022450"/>
    </source>
</evidence>
<evidence type="ECO:0000313" key="13">
    <source>
        <dbReference type="EMBL" id="GGS50184.1"/>
    </source>
</evidence>
<dbReference type="GO" id="GO:0006633">
    <property type="term" value="P:fatty acid biosynthetic process"/>
    <property type="evidence" value="ECO:0007669"/>
    <property type="project" value="InterPro"/>
</dbReference>
<dbReference type="GO" id="GO:0004312">
    <property type="term" value="F:fatty acid synthase activity"/>
    <property type="evidence" value="ECO:0007669"/>
    <property type="project" value="TreeGrafter"/>
</dbReference>
<evidence type="ECO:0000256" key="5">
    <source>
        <dbReference type="ARBA" id="ARBA00022737"/>
    </source>
</evidence>
<feature type="active site" description="Proton acceptor; for dehydratase activity" evidence="9">
    <location>
        <position position="1999"/>
    </location>
</feature>
<dbReference type="CDD" id="cd08956">
    <property type="entry name" value="KR_3_FAS_SDR_x"/>
    <property type="match status" value="2"/>
</dbReference>
<organism evidence="13 14">
    <name type="scientific">Streptomyces griseoviridis</name>
    <dbReference type="NCBI Taxonomy" id="45398"/>
    <lineage>
        <taxon>Bacteria</taxon>
        <taxon>Bacillati</taxon>
        <taxon>Actinomycetota</taxon>
        <taxon>Actinomycetes</taxon>
        <taxon>Kitasatosporales</taxon>
        <taxon>Streptomycetaceae</taxon>
        <taxon>Streptomyces</taxon>
    </lineage>
</organism>